<evidence type="ECO:0000313" key="2">
    <source>
        <dbReference type="Proteomes" id="UP000294664"/>
    </source>
</evidence>
<protein>
    <submittedName>
        <fullName evidence="1">Uncharacterized protein</fullName>
    </submittedName>
</protein>
<organism evidence="1 2">
    <name type="scientific">Aquabacter spiritensis</name>
    <dbReference type="NCBI Taxonomy" id="933073"/>
    <lineage>
        <taxon>Bacteria</taxon>
        <taxon>Pseudomonadati</taxon>
        <taxon>Pseudomonadota</taxon>
        <taxon>Alphaproteobacteria</taxon>
        <taxon>Hyphomicrobiales</taxon>
        <taxon>Xanthobacteraceae</taxon>
        <taxon>Aquabacter</taxon>
    </lineage>
</organism>
<name>A0A4V2UX27_9HYPH</name>
<sequence>MTETGRRHWLWVAFSQELLLYGCLVHGAGREAAIPKGEQRKAVQFDGTDAEILQTLLDDDEAKLIADAALGQSILDLSRQGGPDIVLSGSRHRLVDGFGRRARPTETYVGVEQATLSDLGWHQVLDFLKDAIGVDFRRASDRLGAFDVYDASDTDDGDPQVEFSVERSDPTQKLSCPEEFTLSANGTIADACSVHVELQLGGEPVFSRLISLRPAVSRTVTAVPFDHYRMSVFDPSGLLIQFEEHPLLLRVGLNMSAMGPNLTINDPLARSAQGLGTELQDRASKVRMRSTSRSLIGAQNDAAFEIHRTTMRALTHRLVPPSGSDRWFQRGIADEVGVIAHFNSLLDGARVSAGTIVDPYFGIDTLKRVISRLESLDVNLTVVTSLRETDPETNDQKLDLLHELETVLRDLRSDGIPNAARRLRLINLIDGPRQAFHDRYLLLTPHEGEREVYLLSNSLNRMAGNWPFCMSRLEGAAAREAVRYIDGLANGRDISGSTQPTTTFQWPSP</sequence>
<evidence type="ECO:0000313" key="1">
    <source>
        <dbReference type="EMBL" id="TCT01998.1"/>
    </source>
</evidence>
<dbReference type="RefSeq" id="WP_132034498.1">
    <property type="nucleotide sequence ID" value="NZ_SMAI01000015.1"/>
</dbReference>
<dbReference type="NCBIfam" id="NF040700">
    <property type="entry name" value="VPA1262_N_dom"/>
    <property type="match status" value="1"/>
</dbReference>
<proteinExistence type="predicted"/>
<reference evidence="1 2" key="1">
    <citation type="submission" date="2019-03" db="EMBL/GenBank/DDBJ databases">
        <title>Genomic Encyclopedia of Type Strains, Phase IV (KMG-IV): sequencing the most valuable type-strain genomes for metagenomic binning, comparative biology and taxonomic classification.</title>
        <authorList>
            <person name="Goeker M."/>
        </authorList>
    </citation>
    <scope>NUCLEOTIDE SEQUENCE [LARGE SCALE GENOMIC DNA]</scope>
    <source>
        <strain evidence="1 2">DSM 9035</strain>
    </source>
</reference>
<accession>A0A4V2UX27</accession>
<dbReference type="EMBL" id="SMAI01000015">
    <property type="protein sequence ID" value="TCT01998.1"/>
    <property type="molecule type" value="Genomic_DNA"/>
</dbReference>
<dbReference type="Proteomes" id="UP000294664">
    <property type="component" value="Unassembled WGS sequence"/>
</dbReference>
<dbReference type="OrthoDB" id="8430433at2"/>
<comment type="caution">
    <text evidence="1">The sequence shown here is derived from an EMBL/GenBank/DDBJ whole genome shotgun (WGS) entry which is preliminary data.</text>
</comment>
<gene>
    <name evidence="1" type="ORF">EDC64_11529</name>
</gene>
<keyword evidence="2" id="KW-1185">Reference proteome</keyword>
<dbReference type="AlphaFoldDB" id="A0A4V2UX27"/>